<organism evidence="3 4">
    <name type="scientific">Tripterygium wilfordii</name>
    <name type="common">Thunder God vine</name>
    <dbReference type="NCBI Taxonomy" id="458696"/>
    <lineage>
        <taxon>Eukaryota</taxon>
        <taxon>Viridiplantae</taxon>
        <taxon>Streptophyta</taxon>
        <taxon>Embryophyta</taxon>
        <taxon>Tracheophyta</taxon>
        <taxon>Spermatophyta</taxon>
        <taxon>Magnoliopsida</taxon>
        <taxon>eudicotyledons</taxon>
        <taxon>Gunneridae</taxon>
        <taxon>Pentapetalae</taxon>
        <taxon>rosids</taxon>
        <taxon>fabids</taxon>
        <taxon>Celastrales</taxon>
        <taxon>Celastraceae</taxon>
        <taxon>Tripterygium</taxon>
    </lineage>
</organism>
<evidence type="ECO:0000313" key="4">
    <source>
        <dbReference type="Proteomes" id="UP000593562"/>
    </source>
</evidence>
<dbReference type="CDD" id="cd09917">
    <property type="entry name" value="F-box_SF"/>
    <property type="match status" value="1"/>
</dbReference>
<proteinExistence type="predicted"/>
<dbReference type="SMART" id="SM00256">
    <property type="entry name" value="FBOX"/>
    <property type="match status" value="1"/>
</dbReference>
<comment type="caution">
    <text evidence="3">The sequence shown here is derived from an EMBL/GenBank/DDBJ whole genome shotgun (WGS) entry which is preliminary data.</text>
</comment>
<evidence type="ECO:0000313" key="3">
    <source>
        <dbReference type="EMBL" id="KAF5739726.1"/>
    </source>
</evidence>
<dbReference type="Proteomes" id="UP000593562">
    <property type="component" value="Unassembled WGS sequence"/>
</dbReference>
<dbReference type="EMBL" id="JAAARO010000012">
    <property type="protein sequence ID" value="KAF5739726.1"/>
    <property type="molecule type" value="Genomic_DNA"/>
</dbReference>
<dbReference type="SUPFAM" id="SSF81383">
    <property type="entry name" value="F-box domain"/>
    <property type="match status" value="1"/>
</dbReference>
<reference evidence="3 4" key="1">
    <citation type="journal article" date="2020" name="Nat. Commun.">
        <title>Genome of Tripterygium wilfordii and identification of cytochrome P450 involved in triptolide biosynthesis.</title>
        <authorList>
            <person name="Tu L."/>
            <person name="Su P."/>
            <person name="Zhang Z."/>
            <person name="Gao L."/>
            <person name="Wang J."/>
            <person name="Hu T."/>
            <person name="Zhou J."/>
            <person name="Zhang Y."/>
            <person name="Zhao Y."/>
            <person name="Liu Y."/>
            <person name="Song Y."/>
            <person name="Tong Y."/>
            <person name="Lu Y."/>
            <person name="Yang J."/>
            <person name="Xu C."/>
            <person name="Jia M."/>
            <person name="Peters R.J."/>
            <person name="Huang L."/>
            <person name="Gao W."/>
        </authorList>
    </citation>
    <scope>NUCLEOTIDE SEQUENCE [LARGE SCALE GENOMIC DNA]</scope>
    <source>
        <strain evidence="4">cv. XIE 37</strain>
        <tissue evidence="3">Leaf</tissue>
    </source>
</reference>
<feature type="domain" description="F-box" evidence="2">
    <location>
        <begin position="81"/>
        <end position="122"/>
    </location>
</feature>
<name>A0A7J7D0Y3_TRIWF</name>
<evidence type="ECO:0000259" key="2">
    <source>
        <dbReference type="SMART" id="SM00256"/>
    </source>
</evidence>
<dbReference type="PANTHER" id="PTHR31215">
    <property type="entry name" value="OS05G0510400 PROTEIN-RELATED"/>
    <property type="match status" value="1"/>
</dbReference>
<keyword evidence="4" id="KW-1185">Reference proteome</keyword>
<dbReference type="OrthoDB" id="1693699at2759"/>
<accession>A0A7J7D0Y3</accession>
<evidence type="ECO:0000256" key="1">
    <source>
        <dbReference type="SAM" id="MobiDB-lite"/>
    </source>
</evidence>
<dbReference type="InterPro" id="IPR036047">
    <property type="entry name" value="F-box-like_dom_sf"/>
</dbReference>
<dbReference type="InterPro" id="IPR044809">
    <property type="entry name" value="AUF1-like"/>
</dbReference>
<protein>
    <submittedName>
        <fullName evidence="3">F-box protein</fullName>
    </submittedName>
</protein>
<feature type="region of interest" description="Disordered" evidence="1">
    <location>
        <begin position="1"/>
        <end position="22"/>
    </location>
</feature>
<sequence length="390" mass="43408">MPLPASTTTKEEPSEGPPTSFVNGQTFPFAYPDSSSSSKTHPFFFFLYFPSEQKNSRRRLSVPITMYQFDDQMEMDGFDRLPDSLILLIFNSVTDIKTLIRCRSVSKRFNSLVPETESLVLKVDCVISSESESGSIFLTILKSLLKSLHEIFHPKPSHQFLAKTRPNNSPTQILTQFHRIRSLAIELPSGDLKLEKGVTVKWRADFGKTLKSCVILGFRSPENAAARRGGGGEEDVAGGLKVRVVWSISALIAASARHFLLKEVVKEHGEMEEVVLRDREGEGTVVMDKEGLRECREEAEHVTDDRAWEMSRTVVPSVSMRMRHEPRLELSGGVVVEGATLVVIRASVNVKDGAEVDDAELAFGAFGGVHSETVQALLKSRSYLLEMNSF</sequence>
<dbReference type="AlphaFoldDB" id="A0A7J7D0Y3"/>
<dbReference type="FunCoup" id="A0A7J7D0Y3">
    <property type="interactions" value="18"/>
</dbReference>
<dbReference type="InParanoid" id="A0A7J7D0Y3"/>
<dbReference type="InterPro" id="IPR001810">
    <property type="entry name" value="F-box_dom"/>
</dbReference>
<dbReference type="Gene3D" id="1.20.1280.50">
    <property type="match status" value="1"/>
</dbReference>
<dbReference type="Pfam" id="PF12937">
    <property type="entry name" value="F-box-like"/>
    <property type="match status" value="1"/>
</dbReference>
<gene>
    <name evidence="3" type="ORF">HS088_TW12G00936</name>
</gene>